<comment type="caution">
    <text evidence="2">The sequence shown here is derived from an EMBL/GenBank/DDBJ whole genome shotgun (WGS) entry which is preliminary data.</text>
</comment>
<dbReference type="AlphaFoldDB" id="A0A814GZ58"/>
<feature type="compositionally biased region" description="Polar residues" evidence="1">
    <location>
        <begin position="82"/>
        <end position="95"/>
    </location>
</feature>
<reference evidence="2" key="1">
    <citation type="submission" date="2021-02" db="EMBL/GenBank/DDBJ databases">
        <authorList>
            <person name="Nowell W R."/>
        </authorList>
    </citation>
    <scope>NUCLEOTIDE SEQUENCE</scope>
</reference>
<accession>A0A814GZ58</accession>
<evidence type="ECO:0000256" key="1">
    <source>
        <dbReference type="SAM" id="MobiDB-lite"/>
    </source>
</evidence>
<sequence>MPDILRISNIIKTHIVFNGHNKTSLKTLDQLMMCDNLPLYKSLPPSTNMNAQFYPEHDEDNEHRSYANVKRKLSDYEDDTSSKPTLDHMSTSLDYVNNDESDEDDADVEDEDEDDDDDDDDGSSSEDDESHHVNSKTMITTSPCTIIQRRHSDTIQSSYCTPIVKRRCTYSSMHDDEQKRSVLVESYRKLRGVKKPKLQVSLLICNLIKRLEKTFTKTPPLRQEEQEHVQYYQSHRTTYRSSSSDSLYMSPLSSTLVNDEIETINQQQQQYTSSSSSHSSTYDSDKVLLPVNDLRTSPSMYHPSTTDAYWLAQTNFAVPVVSISDDDDVDVSLHGGGDYLDLSDNTLSSSFSSSLPNDCCCSSPSSTTILKHLVDTNNNTNTNDDYFIYHDHHHQHQHHHHHHQSLAHSGQTFFYPHNGTNTIDIITTA</sequence>
<dbReference type="Proteomes" id="UP000663852">
    <property type="component" value="Unassembled WGS sequence"/>
</dbReference>
<proteinExistence type="predicted"/>
<evidence type="ECO:0000313" key="2">
    <source>
        <dbReference type="EMBL" id="CAF1002704.1"/>
    </source>
</evidence>
<evidence type="ECO:0000313" key="3">
    <source>
        <dbReference type="Proteomes" id="UP000663852"/>
    </source>
</evidence>
<protein>
    <recommendedName>
        <fullName evidence="4">SERTA domain-containing protein</fullName>
    </recommendedName>
</protein>
<evidence type="ECO:0008006" key="4">
    <source>
        <dbReference type="Google" id="ProtNLM"/>
    </source>
</evidence>
<gene>
    <name evidence="2" type="ORF">EDS130_LOCUS14966</name>
</gene>
<feature type="compositionally biased region" description="Acidic residues" evidence="1">
    <location>
        <begin position="97"/>
        <end position="128"/>
    </location>
</feature>
<dbReference type="OrthoDB" id="10055994at2759"/>
<feature type="region of interest" description="Disordered" evidence="1">
    <location>
        <begin position="70"/>
        <end position="137"/>
    </location>
</feature>
<name>A0A814GZ58_ADIRI</name>
<organism evidence="2 3">
    <name type="scientific">Adineta ricciae</name>
    <name type="common">Rotifer</name>
    <dbReference type="NCBI Taxonomy" id="249248"/>
    <lineage>
        <taxon>Eukaryota</taxon>
        <taxon>Metazoa</taxon>
        <taxon>Spiralia</taxon>
        <taxon>Gnathifera</taxon>
        <taxon>Rotifera</taxon>
        <taxon>Eurotatoria</taxon>
        <taxon>Bdelloidea</taxon>
        <taxon>Adinetida</taxon>
        <taxon>Adinetidae</taxon>
        <taxon>Adineta</taxon>
    </lineage>
</organism>
<dbReference type="EMBL" id="CAJNOJ010000062">
    <property type="protein sequence ID" value="CAF1002704.1"/>
    <property type="molecule type" value="Genomic_DNA"/>
</dbReference>